<dbReference type="Proteomes" id="UP000231179">
    <property type="component" value="Chromosome"/>
</dbReference>
<feature type="transmembrane region" description="Helical" evidence="1">
    <location>
        <begin position="259"/>
        <end position="281"/>
    </location>
</feature>
<feature type="transmembrane region" description="Helical" evidence="1">
    <location>
        <begin position="179"/>
        <end position="197"/>
    </location>
</feature>
<keyword evidence="3" id="KW-1185">Reference proteome</keyword>
<evidence type="ECO:0000256" key="1">
    <source>
        <dbReference type="SAM" id="Phobius"/>
    </source>
</evidence>
<keyword evidence="1" id="KW-0472">Membrane</keyword>
<keyword evidence="1" id="KW-0812">Transmembrane</keyword>
<feature type="transmembrane region" description="Helical" evidence="1">
    <location>
        <begin position="104"/>
        <end position="129"/>
    </location>
</feature>
<feature type="transmembrane region" description="Helical" evidence="1">
    <location>
        <begin position="149"/>
        <end position="172"/>
    </location>
</feature>
<evidence type="ECO:0000313" key="2">
    <source>
        <dbReference type="EMBL" id="ATX70814.1"/>
    </source>
</evidence>
<dbReference type="OrthoDB" id="388470at2"/>
<accession>A0A1Y0L0U7</accession>
<organism evidence="2 3">
    <name type="scientific">Spiroplasma clarkii</name>
    <dbReference type="NCBI Taxonomy" id="2139"/>
    <lineage>
        <taxon>Bacteria</taxon>
        <taxon>Bacillati</taxon>
        <taxon>Mycoplasmatota</taxon>
        <taxon>Mollicutes</taxon>
        <taxon>Entomoplasmatales</taxon>
        <taxon>Spiroplasmataceae</taxon>
        <taxon>Spiroplasma</taxon>
    </lineage>
</organism>
<reference evidence="2 3" key="1">
    <citation type="submission" date="2017-11" db="EMBL/GenBank/DDBJ databases">
        <title>Complete genome sequence of Spiroplasma clarkii CN-5 (DSM 19994).</title>
        <authorList>
            <person name="Tsai Y.-M."/>
            <person name="Chang A."/>
            <person name="Lo W.-S."/>
            <person name="Kuo C.-H."/>
        </authorList>
    </citation>
    <scope>NUCLEOTIDE SEQUENCE [LARGE SCALE GENOMIC DNA]</scope>
    <source>
        <strain evidence="2 3">CN-5</strain>
    </source>
</reference>
<evidence type="ECO:0000313" key="3">
    <source>
        <dbReference type="Proteomes" id="UP000231179"/>
    </source>
</evidence>
<protein>
    <submittedName>
        <fullName evidence="2">Uncharacterized protein</fullName>
    </submittedName>
</protein>
<feature type="transmembrane region" description="Helical" evidence="1">
    <location>
        <begin position="63"/>
        <end position="83"/>
    </location>
</feature>
<sequence>MSFQNQSKLYFVNIWNNFKIIASSILKNLRTYLYVIIIPIFFLTALFIYQNTNLASEIKISRIVSFLHVPGFMLIFLVNVTIAEWKNSVFLKRIHSAGVSKVNFLISMAIFIFVLGIVSVLISFGYLLILSQIFFKSLHVTAQLRLISFGGWIATWYGVFLTIGISITLGIITSGLLKSVALSQTITTLIILFSLIFSDNFLGPEFVGKDKYLTAISYFLPYKYSVWTSFIGASDGLPSLIFNNDVSAFRIHFSFGLNIWAALFSGTGFLALLGVGAHYSFRWNAK</sequence>
<gene>
    <name evidence="2" type="ORF">SCLAR_v1c04950</name>
</gene>
<keyword evidence="1" id="KW-1133">Transmembrane helix</keyword>
<dbReference type="AlphaFoldDB" id="A0A1Y0L0U7"/>
<feature type="transmembrane region" description="Helical" evidence="1">
    <location>
        <begin position="32"/>
        <end position="51"/>
    </location>
</feature>
<name>A0A1Y0L0U7_9MOLU</name>
<dbReference type="EMBL" id="CP024870">
    <property type="protein sequence ID" value="ATX70814.1"/>
    <property type="molecule type" value="Genomic_DNA"/>
</dbReference>
<dbReference type="RefSeq" id="WP_100254374.1">
    <property type="nucleotide sequence ID" value="NZ_CP015819.1"/>
</dbReference>
<proteinExistence type="predicted"/>
<dbReference type="KEGG" id="scla:SCLARK_00759"/>